<evidence type="ECO:0000313" key="2">
    <source>
        <dbReference type="EMBL" id="KAF3340847.1"/>
    </source>
</evidence>
<evidence type="ECO:0000259" key="1">
    <source>
        <dbReference type="Pfam" id="PF08268"/>
    </source>
</evidence>
<proteinExistence type="predicted"/>
<dbReference type="EMBL" id="SWLB01000002">
    <property type="protein sequence ID" value="KAF3340847.1"/>
    <property type="molecule type" value="Genomic_DNA"/>
</dbReference>
<reference evidence="2" key="1">
    <citation type="submission" date="2020-01" db="EMBL/GenBank/DDBJ databases">
        <title>Genome sequence of Kobresia littledalei, the first chromosome-level genome in the family Cyperaceae.</title>
        <authorList>
            <person name="Qu G."/>
        </authorList>
    </citation>
    <scope>NUCLEOTIDE SEQUENCE</scope>
    <source>
        <strain evidence="2">C.B.Clarke</strain>
        <tissue evidence="2">Leaf</tissue>
    </source>
</reference>
<dbReference type="Proteomes" id="UP000623129">
    <property type="component" value="Unassembled WGS sequence"/>
</dbReference>
<dbReference type="SUPFAM" id="SSF81383">
    <property type="entry name" value="F-box domain"/>
    <property type="match status" value="1"/>
</dbReference>
<dbReference type="PANTHER" id="PTHR35546:SF130">
    <property type="entry name" value="EXPRESSED PROTEIN"/>
    <property type="match status" value="1"/>
</dbReference>
<dbReference type="InterPro" id="IPR036047">
    <property type="entry name" value="F-box-like_dom_sf"/>
</dbReference>
<dbReference type="AlphaFoldDB" id="A0A833RH78"/>
<name>A0A833RH78_9POAL</name>
<gene>
    <name evidence="2" type="ORF">FCM35_KLT09691</name>
</gene>
<dbReference type="InterPro" id="IPR055290">
    <property type="entry name" value="At3g26010-like"/>
</dbReference>
<dbReference type="PANTHER" id="PTHR35546">
    <property type="entry name" value="F-BOX PROTEIN INTERACTION DOMAIN PROTEIN-RELATED"/>
    <property type="match status" value="1"/>
</dbReference>
<sequence>MAPPPSTKWQTDLPDHLLHQMILPRVPFKCLLRYKCVSKEIYSLISTDAVFAANQSRSANTSSSGFVYMTCSGLSFFPDPELIGVPDPSLNFLNLTSPKVDLVSSTNGLLLLYGEFNGMKSHCVCNPATKEMAVVPNNVNVVGEEYYHTEMGFAYDPCELPHRYTIVDPLLMYHSLNNVEFSNALHYQFNIFHSDTGKWTRSSQRVYLDIYPTLSKAVCAKGVLYWCCGQEYLLWYDTKRDLAGSLMWPEMKSSRDEMFHVGVNAGEITCCHTWIHGIEMWTLTGGSRWDRIHATSWDGLLDKYDFGIDLNLARCRQYKKFVKRYFISPIGYDGQFLYIAACQKDRYNKLSWLFSWETEPNEFQEKGLFNIEWDFLGGCFNSFFTYANSMAKVPQICVPKEIGFSRMRSLPLSVIF</sequence>
<feature type="domain" description="F-box associated beta-propeller type 3" evidence="1">
    <location>
        <begin position="101"/>
        <end position="227"/>
    </location>
</feature>
<protein>
    <submittedName>
        <fullName evidence="2">Putative F-box protein</fullName>
    </submittedName>
</protein>
<comment type="caution">
    <text evidence="2">The sequence shown here is derived from an EMBL/GenBank/DDBJ whole genome shotgun (WGS) entry which is preliminary data.</text>
</comment>
<dbReference type="OrthoDB" id="5319261at2759"/>
<dbReference type="Pfam" id="PF08268">
    <property type="entry name" value="FBA_3"/>
    <property type="match status" value="1"/>
</dbReference>
<keyword evidence="3" id="KW-1185">Reference proteome</keyword>
<accession>A0A833RH78</accession>
<organism evidence="2 3">
    <name type="scientific">Carex littledalei</name>
    <dbReference type="NCBI Taxonomy" id="544730"/>
    <lineage>
        <taxon>Eukaryota</taxon>
        <taxon>Viridiplantae</taxon>
        <taxon>Streptophyta</taxon>
        <taxon>Embryophyta</taxon>
        <taxon>Tracheophyta</taxon>
        <taxon>Spermatophyta</taxon>
        <taxon>Magnoliopsida</taxon>
        <taxon>Liliopsida</taxon>
        <taxon>Poales</taxon>
        <taxon>Cyperaceae</taxon>
        <taxon>Cyperoideae</taxon>
        <taxon>Cariceae</taxon>
        <taxon>Carex</taxon>
        <taxon>Carex subgen. Euthyceras</taxon>
    </lineage>
</organism>
<evidence type="ECO:0000313" key="3">
    <source>
        <dbReference type="Proteomes" id="UP000623129"/>
    </source>
</evidence>
<dbReference type="InterPro" id="IPR013187">
    <property type="entry name" value="F-box-assoc_dom_typ3"/>
</dbReference>